<reference evidence="1 2" key="1">
    <citation type="submission" date="2019-06" db="EMBL/GenBank/DDBJ databases">
        <title>Rhodococcus spaelei sp. nov., isolated from a cave.</title>
        <authorList>
            <person name="Lee S.D."/>
        </authorList>
    </citation>
    <scope>NUCLEOTIDE SEQUENCE [LARGE SCALE GENOMIC DNA]</scope>
    <source>
        <strain evidence="1 2">C9-5</strain>
    </source>
</reference>
<keyword evidence="2" id="KW-1185">Reference proteome</keyword>
<dbReference type="RefSeq" id="WP_142101723.1">
    <property type="nucleotide sequence ID" value="NZ_VIGH01000008.1"/>
</dbReference>
<name>A0A541B232_9NOCA</name>
<sequence>MDTVSLLVASPRGRYFCSNVGYAADNGKPRPNELVQSAGQVLDVLANVDVRAVARLTEIELLDALALATDFARYWQPPDREDLMFARPEIVAALRPIAQAALASPHTDWWADPVDLGNQRLVEKRYSHHGWSELPLRIRRVDGHLERWRADALTNERRFREYLIDDPDRQIGGEWWSTPITGGTPVTSRARDGLGALELLLEEDDISDGKNARVWPVRIDGTPRIYEITSPAAWAHLVDTYPLPVPASRRSDWYATTGEHHDWFIPDWLAVAADYDAVHLTVHGYLTTPGIAIPLAAHAGATVLGGWNPDATFWLRGDHIVVDGDPTEWHRTSDDPWARA</sequence>
<comment type="caution">
    <text evidence="1">The sequence shown here is derived from an EMBL/GenBank/DDBJ whole genome shotgun (WGS) entry which is preliminary data.</text>
</comment>
<gene>
    <name evidence="1" type="ORF">FK531_17905</name>
</gene>
<protein>
    <submittedName>
        <fullName evidence="1">Uncharacterized protein</fullName>
    </submittedName>
</protein>
<dbReference type="EMBL" id="VIGH01000008">
    <property type="protein sequence ID" value="TQF66380.1"/>
    <property type="molecule type" value="Genomic_DNA"/>
</dbReference>
<dbReference type="Proteomes" id="UP000316256">
    <property type="component" value="Unassembled WGS sequence"/>
</dbReference>
<accession>A0A541B232</accession>
<evidence type="ECO:0000313" key="2">
    <source>
        <dbReference type="Proteomes" id="UP000316256"/>
    </source>
</evidence>
<dbReference type="AlphaFoldDB" id="A0A541B232"/>
<dbReference type="OrthoDB" id="4700192at2"/>
<organism evidence="1 2">
    <name type="scientific">Rhodococcus spelaei</name>
    <dbReference type="NCBI Taxonomy" id="2546320"/>
    <lineage>
        <taxon>Bacteria</taxon>
        <taxon>Bacillati</taxon>
        <taxon>Actinomycetota</taxon>
        <taxon>Actinomycetes</taxon>
        <taxon>Mycobacteriales</taxon>
        <taxon>Nocardiaceae</taxon>
        <taxon>Rhodococcus</taxon>
    </lineage>
</organism>
<proteinExistence type="predicted"/>
<evidence type="ECO:0000313" key="1">
    <source>
        <dbReference type="EMBL" id="TQF66380.1"/>
    </source>
</evidence>